<keyword evidence="1" id="KW-1133">Transmembrane helix</keyword>
<evidence type="ECO:0000256" key="1">
    <source>
        <dbReference type="SAM" id="Phobius"/>
    </source>
</evidence>
<dbReference type="EMBL" id="MCFG01000535">
    <property type="protein sequence ID" value="ORX64318.1"/>
    <property type="molecule type" value="Genomic_DNA"/>
</dbReference>
<dbReference type="Proteomes" id="UP000193944">
    <property type="component" value="Unassembled WGS sequence"/>
</dbReference>
<evidence type="ECO:0000313" key="2">
    <source>
        <dbReference type="EMBL" id="ORX64318.1"/>
    </source>
</evidence>
<reference evidence="2 3" key="1">
    <citation type="submission" date="2016-08" db="EMBL/GenBank/DDBJ databases">
        <title>A Parts List for Fungal Cellulosomes Revealed by Comparative Genomics.</title>
        <authorList>
            <consortium name="DOE Joint Genome Institute"/>
            <person name="Haitjema C.H."/>
            <person name="Gilmore S.P."/>
            <person name="Henske J.K."/>
            <person name="Solomon K.V."/>
            <person name="De Groot R."/>
            <person name="Kuo A."/>
            <person name="Mondo S.J."/>
            <person name="Salamov A.A."/>
            <person name="Labutti K."/>
            <person name="Zhao Z."/>
            <person name="Chiniquy J."/>
            <person name="Barry K."/>
            <person name="Brewer H.M."/>
            <person name="Purvine S.O."/>
            <person name="Wright A.T."/>
            <person name="Boxma B."/>
            <person name="Van Alen T."/>
            <person name="Hackstein J.H."/>
            <person name="Baker S.E."/>
            <person name="Grigoriev I.V."/>
            <person name="O'Malley M.A."/>
        </authorList>
    </citation>
    <scope>NUCLEOTIDE SEQUENCE [LARGE SCALE GENOMIC DNA]</scope>
    <source>
        <strain evidence="2 3">S4</strain>
    </source>
</reference>
<reference evidence="2 3" key="2">
    <citation type="submission" date="2016-08" db="EMBL/GenBank/DDBJ databases">
        <title>Pervasive Adenine N6-methylation of Active Genes in Fungi.</title>
        <authorList>
            <consortium name="DOE Joint Genome Institute"/>
            <person name="Mondo S.J."/>
            <person name="Dannebaum R.O."/>
            <person name="Kuo R.C."/>
            <person name="Labutti K."/>
            <person name="Haridas S."/>
            <person name="Kuo A."/>
            <person name="Salamov A."/>
            <person name="Ahrendt S.R."/>
            <person name="Lipzen A."/>
            <person name="Sullivan W."/>
            <person name="Andreopoulos W.B."/>
            <person name="Clum A."/>
            <person name="Lindquist E."/>
            <person name="Daum C."/>
            <person name="Ramamoorthy G.K."/>
            <person name="Gryganskyi A."/>
            <person name="Culley D."/>
            <person name="Magnuson J.K."/>
            <person name="James T.Y."/>
            <person name="O'Malley M.A."/>
            <person name="Stajich J.E."/>
            <person name="Spatafora J.W."/>
            <person name="Visel A."/>
            <person name="Grigoriev I.V."/>
        </authorList>
    </citation>
    <scope>NUCLEOTIDE SEQUENCE [LARGE SCALE GENOMIC DNA]</scope>
    <source>
        <strain evidence="2 3">S4</strain>
    </source>
</reference>
<comment type="caution">
    <text evidence="2">The sequence shown here is derived from an EMBL/GenBank/DDBJ whole genome shotgun (WGS) entry which is preliminary data.</text>
</comment>
<feature type="transmembrane region" description="Helical" evidence="1">
    <location>
        <begin position="130"/>
        <end position="156"/>
    </location>
</feature>
<protein>
    <submittedName>
        <fullName evidence="2">Uncharacterized protein</fullName>
    </submittedName>
</protein>
<proteinExistence type="predicted"/>
<keyword evidence="3" id="KW-1185">Reference proteome</keyword>
<organism evidence="2 3">
    <name type="scientific">Anaeromyces robustus</name>
    <dbReference type="NCBI Taxonomy" id="1754192"/>
    <lineage>
        <taxon>Eukaryota</taxon>
        <taxon>Fungi</taxon>
        <taxon>Fungi incertae sedis</taxon>
        <taxon>Chytridiomycota</taxon>
        <taxon>Chytridiomycota incertae sedis</taxon>
        <taxon>Neocallimastigomycetes</taxon>
        <taxon>Neocallimastigales</taxon>
        <taxon>Neocallimastigaceae</taxon>
        <taxon>Anaeromyces</taxon>
    </lineage>
</organism>
<keyword evidence="1" id="KW-0472">Membrane</keyword>
<accession>A0A1Y1VSQ4</accession>
<evidence type="ECO:0000313" key="3">
    <source>
        <dbReference type="Proteomes" id="UP000193944"/>
    </source>
</evidence>
<dbReference type="AlphaFoldDB" id="A0A1Y1VSQ4"/>
<keyword evidence="1" id="KW-0812">Transmembrane</keyword>
<name>A0A1Y1VSQ4_9FUNG</name>
<dbReference type="OrthoDB" id="283575at2759"/>
<gene>
    <name evidence="2" type="ORF">BCR32DRAFT_330642</name>
</gene>
<sequence>MFLNDDENTSYEALDENNKPKKIIAKSCNTSKQFDRDYDGKLDTCSTAKCNSNDECLSNKCVSGICQINKTSPTYHCKVSGFYYVCNSLLDEHCVSDVNCASVKCHEYDYICVKKTSPVTFKEESSNGKFVIISIILLIVVIIIILLLFCLCLRLAQKKNSRKL</sequence>